<keyword evidence="2" id="KW-1185">Reference proteome</keyword>
<sequence>MEPLPYKEALAAFNAAGHDSPGVWLCGYSLTDQHFATRNGLSPSLIEVDEQFLYIRNDGEIIELETNDIGKPVLLYRSRDGEITLTMKVLRQFNKSEYGESHDRHAEATLRAPHTTISAFLLGRSCGI</sequence>
<organism evidence="1 2">
    <name type="scientific">Aquipseudomonas alcaligenes (strain ATCC 14909 / DSM 50342 / CCUG 1425 / JCM 20561 / NBRC 14159 / NCIMB 9945 / NCTC 10367 / 1577)</name>
    <name type="common">Pseudomonas alcaligenes</name>
    <dbReference type="NCBI Taxonomy" id="1215092"/>
    <lineage>
        <taxon>Bacteria</taxon>
        <taxon>Pseudomonadati</taxon>
        <taxon>Pseudomonadota</taxon>
        <taxon>Gammaproteobacteria</taxon>
        <taxon>Pseudomonadales</taxon>
        <taxon>Pseudomonadaceae</taxon>
        <taxon>Aquipseudomonas</taxon>
    </lineage>
</organism>
<accession>U3B3F3</accession>
<evidence type="ECO:0000313" key="2">
    <source>
        <dbReference type="Proteomes" id="UP000016560"/>
    </source>
</evidence>
<dbReference type="Proteomes" id="UP000016560">
    <property type="component" value="Unassembled WGS sequence"/>
</dbReference>
<proteinExistence type="predicted"/>
<dbReference type="AlphaFoldDB" id="U3B3F3"/>
<name>U3B3F3_AQUA1</name>
<dbReference type="EMBL" id="BATI01000036">
    <property type="protein sequence ID" value="GAD64374.1"/>
    <property type="molecule type" value="Genomic_DNA"/>
</dbReference>
<reference evidence="1" key="1">
    <citation type="submission" date="2024-09" db="EMBL/GenBank/DDBJ databases">
        <title>Whole genome shotgun sequence of Pseudomonas alcaligenes NBRC 14159.</title>
        <authorList>
            <person name="Yoshida I."/>
            <person name="Hosoyama A."/>
            <person name="Tsuchikane K."/>
            <person name="Noguchi M."/>
            <person name="Hirakata S."/>
            <person name="Ando Y."/>
            <person name="Ohji S."/>
            <person name="Yamazoe A."/>
            <person name="Yamazaki S."/>
            <person name="Fujita N."/>
        </authorList>
    </citation>
    <scope>NUCLEOTIDE SEQUENCE</scope>
    <source>
        <strain evidence="1">NBRC 14159</strain>
    </source>
</reference>
<protein>
    <submittedName>
        <fullName evidence="1">Uncharacterized protein</fullName>
    </submittedName>
</protein>
<comment type="caution">
    <text evidence="1">The sequence shown here is derived from an EMBL/GenBank/DDBJ whole genome shotgun (WGS) entry which is preliminary data.</text>
</comment>
<gene>
    <name evidence="1" type="ORF">PA6_036_00620</name>
</gene>
<evidence type="ECO:0000313" key="1">
    <source>
        <dbReference type="EMBL" id="GAD64374.1"/>
    </source>
</evidence>